<dbReference type="SUPFAM" id="SSF52540">
    <property type="entry name" value="P-loop containing nucleoside triphosphate hydrolases"/>
    <property type="match status" value="1"/>
</dbReference>
<proteinExistence type="inferred from homology"/>
<keyword evidence="3 8" id="KW-0808">Transferase</keyword>
<accession>A0A7C3SJ97</accession>
<evidence type="ECO:0000256" key="8">
    <source>
        <dbReference type="HAMAP-Rule" id="MF_00376"/>
    </source>
</evidence>
<protein>
    <recommendedName>
        <fullName evidence="8 9">Dephospho-CoA kinase</fullName>
        <ecNumber evidence="8 9">2.7.1.24</ecNumber>
    </recommendedName>
    <alternativeName>
        <fullName evidence="8">Dephosphocoenzyme A kinase</fullName>
    </alternativeName>
</protein>
<sequence>MLKIALTGGAGSGKSTVARMFQELGAPVVDADAAAREAVRPGQPAWEELRQAFGPQFFREDGELDRSKMAQAAFSHPEVRQKLNAILHPHIIRIIRDKIKKLAEAGEKLVIVEVPLLFEAGLQNAYDRVIVVDADPEQQRQRLSTRDKRQAEEIAGILAAQWPLEKKRRLAHYVIDNRGSLENTKKQVKNIWRELKIS</sequence>
<evidence type="ECO:0000256" key="1">
    <source>
        <dbReference type="ARBA" id="ARBA00009018"/>
    </source>
</evidence>
<keyword evidence="7 8" id="KW-0173">Coenzyme A biosynthesis</keyword>
<evidence type="ECO:0000256" key="7">
    <source>
        <dbReference type="ARBA" id="ARBA00022993"/>
    </source>
</evidence>
<name>A0A7C3SJ97_9BACT</name>
<keyword evidence="6 8" id="KW-0067">ATP-binding</keyword>
<comment type="pathway">
    <text evidence="8">Cofactor biosynthesis; coenzyme A biosynthesis; CoA from (R)-pantothenate: step 5/5.</text>
</comment>
<evidence type="ECO:0000256" key="9">
    <source>
        <dbReference type="NCBIfam" id="TIGR00152"/>
    </source>
</evidence>
<dbReference type="Gene3D" id="3.40.50.300">
    <property type="entry name" value="P-loop containing nucleotide triphosphate hydrolases"/>
    <property type="match status" value="1"/>
</dbReference>
<dbReference type="FunFam" id="3.40.50.300:FF:000991">
    <property type="entry name" value="Dephospho-CoA kinase"/>
    <property type="match status" value="1"/>
</dbReference>
<evidence type="ECO:0000256" key="2">
    <source>
        <dbReference type="ARBA" id="ARBA00022490"/>
    </source>
</evidence>
<keyword evidence="5 8" id="KW-0418">Kinase</keyword>
<evidence type="ECO:0000256" key="3">
    <source>
        <dbReference type="ARBA" id="ARBA00022679"/>
    </source>
</evidence>
<comment type="function">
    <text evidence="8">Catalyzes the phosphorylation of the 3'-hydroxyl group of dephosphocoenzyme A to form coenzyme A.</text>
</comment>
<evidence type="ECO:0000256" key="5">
    <source>
        <dbReference type="ARBA" id="ARBA00022777"/>
    </source>
</evidence>
<comment type="similarity">
    <text evidence="1 8">Belongs to the CoaE family.</text>
</comment>
<keyword evidence="4 8" id="KW-0547">Nucleotide-binding</keyword>
<dbReference type="Pfam" id="PF01121">
    <property type="entry name" value="CoaE"/>
    <property type="match status" value="1"/>
</dbReference>
<dbReference type="CDD" id="cd02022">
    <property type="entry name" value="DPCK"/>
    <property type="match status" value="1"/>
</dbReference>
<dbReference type="EC" id="2.7.1.24" evidence="8 9"/>
<dbReference type="InterPro" id="IPR001977">
    <property type="entry name" value="Depp_CoAkinase"/>
</dbReference>
<dbReference type="UniPathway" id="UPA00241">
    <property type="reaction ID" value="UER00356"/>
</dbReference>
<dbReference type="GO" id="GO:0004140">
    <property type="term" value="F:dephospho-CoA kinase activity"/>
    <property type="evidence" value="ECO:0007669"/>
    <property type="project" value="UniProtKB-UniRule"/>
</dbReference>
<comment type="catalytic activity">
    <reaction evidence="8">
        <text>3'-dephospho-CoA + ATP = ADP + CoA + H(+)</text>
        <dbReference type="Rhea" id="RHEA:18245"/>
        <dbReference type="ChEBI" id="CHEBI:15378"/>
        <dbReference type="ChEBI" id="CHEBI:30616"/>
        <dbReference type="ChEBI" id="CHEBI:57287"/>
        <dbReference type="ChEBI" id="CHEBI:57328"/>
        <dbReference type="ChEBI" id="CHEBI:456216"/>
        <dbReference type="EC" id="2.7.1.24"/>
    </reaction>
</comment>
<dbReference type="GO" id="GO:0015937">
    <property type="term" value="P:coenzyme A biosynthetic process"/>
    <property type="evidence" value="ECO:0007669"/>
    <property type="project" value="UniProtKB-UniRule"/>
</dbReference>
<gene>
    <name evidence="8" type="primary">coaE</name>
    <name evidence="10" type="ORF">ENV62_06980</name>
</gene>
<dbReference type="HAMAP" id="MF_00376">
    <property type="entry name" value="Dephospho_CoA_kinase"/>
    <property type="match status" value="1"/>
</dbReference>
<dbReference type="PROSITE" id="PS51219">
    <property type="entry name" value="DPCK"/>
    <property type="match status" value="1"/>
</dbReference>
<evidence type="ECO:0000256" key="4">
    <source>
        <dbReference type="ARBA" id="ARBA00022741"/>
    </source>
</evidence>
<feature type="binding site" evidence="8">
    <location>
        <begin position="11"/>
        <end position="16"/>
    </location>
    <ligand>
        <name>ATP</name>
        <dbReference type="ChEBI" id="CHEBI:30616"/>
    </ligand>
</feature>
<dbReference type="EMBL" id="DTHB01000048">
    <property type="protein sequence ID" value="HGB14960.1"/>
    <property type="molecule type" value="Genomic_DNA"/>
</dbReference>
<dbReference type="GO" id="GO:0005524">
    <property type="term" value="F:ATP binding"/>
    <property type="evidence" value="ECO:0007669"/>
    <property type="project" value="UniProtKB-UniRule"/>
</dbReference>
<keyword evidence="2 8" id="KW-0963">Cytoplasm</keyword>
<reference evidence="10" key="1">
    <citation type="journal article" date="2020" name="mSystems">
        <title>Genome- and Community-Level Interaction Insights into Carbon Utilization and Element Cycling Functions of Hydrothermarchaeota in Hydrothermal Sediment.</title>
        <authorList>
            <person name="Zhou Z."/>
            <person name="Liu Y."/>
            <person name="Xu W."/>
            <person name="Pan J."/>
            <person name="Luo Z.H."/>
            <person name="Li M."/>
        </authorList>
    </citation>
    <scope>NUCLEOTIDE SEQUENCE [LARGE SCALE GENOMIC DNA]</scope>
    <source>
        <strain evidence="10">SpSt-776</strain>
    </source>
</reference>
<comment type="caution">
    <text evidence="10">The sequence shown here is derived from an EMBL/GenBank/DDBJ whole genome shotgun (WGS) entry which is preliminary data.</text>
</comment>
<evidence type="ECO:0000313" key="10">
    <source>
        <dbReference type="EMBL" id="HGB14960.1"/>
    </source>
</evidence>
<organism evidence="10">
    <name type="scientific">Desulfobacca acetoxidans</name>
    <dbReference type="NCBI Taxonomy" id="60893"/>
    <lineage>
        <taxon>Bacteria</taxon>
        <taxon>Pseudomonadati</taxon>
        <taxon>Thermodesulfobacteriota</taxon>
        <taxon>Desulfobaccia</taxon>
        <taxon>Desulfobaccales</taxon>
        <taxon>Desulfobaccaceae</taxon>
        <taxon>Desulfobacca</taxon>
    </lineage>
</organism>
<dbReference type="PANTHER" id="PTHR10695">
    <property type="entry name" value="DEPHOSPHO-COA KINASE-RELATED"/>
    <property type="match status" value="1"/>
</dbReference>
<dbReference type="NCBIfam" id="TIGR00152">
    <property type="entry name" value="dephospho-CoA kinase"/>
    <property type="match status" value="1"/>
</dbReference>
<dbReference type="InterPro" id="IPR027417">
    <property type="entry name" value="P-loop_NTPase"/>
</dbReference>
<dbReference type="PANTHER" id="PTHR10695:SF46">
    <property type="entry name" value="BIFUNCTIONAL COENZYME A SYNTHASE-RELATED"/>
    <property type="match status" value="1"/>
</dbReference>
<dbReference type="AlphaFoldDB" id="A0A7C3SJ97"/>
<dbReference type="GO" id="GO:0005737">
    <property type="term" value="C:cytoplasm"/>
    <property type="evidence" value="ECO:0007669"/>
    <property type="project" value="UniProtKB-SubCell"/>
</dbReference>
<comment type="subcellular location">
    <subcellularLocation>
        <location evidence="8">Cytoplasm</location>
    </subcellularLocation>
</comment>
<evidence type="ECO:0000256" key="6">
    <source>
        <dbReference type="ARBA" id="ARBA00022840"/>
    </source>
</evidence>